<organism evidence="2 3">
    <name type="scientific">Candidatus Kuenenbacteria bacterium HGW-Kuenenbacteria-1</name>
    <dbReference type="NCBI Taxonomy" id="2013812"/>
    <lineage>
        <taxon>Bacteria</taxon>
        <taxon>Candidatus Kueneniibacteriota</taxon>
    </lineage>
</organism>
<evidence type="ECO:0000313" key="3">
    <source>
        <dbReference type="Proteomes" id="UP000233414"/>
    </source>
</evidence>
<evidence type="ECO:0000313" key="2">
    <source>
        <dbReference type="EMBL" id="PKL72750.1"/>
    </source>
</evidence>
<keyword evidence="1" id="KW-0472">Membrane</keyword>
<dbReference type="InterPro" id="IPR012902">
    <property type="entry name" value="N_methyl_site"/>
</dbReference>
<dbReference type="Proteomes" id="UP000233414">
    <property type="component" value="Unassembled WGS sequence"/>
</dbReference>
<feature type="transmembrane region" description="Helical" evidence="1">
    <location>
        <begin position="21"/>
        <end position="41"/>
    </location>
</feature>
<protein>
    <recommendedName>
        <fullName evidence="4">General secretion pathway GspH domain-containing protein</fullName>
    </recommendedName>
</protein>
<dbReference type="InterPro" id="IPR045584">
    <property type="entry name" value="Pilin-like"/>
</dbReference>
<reference evidence="2 3" key="1">
    <citation type="journal article" date="2017" name="ISME J.">
        <title>Potential for microbial H2 and metal transformations associated with novel bacteria and archaea in deep terrestrial subsurface sediments.</title>
        <authorList>
            <person name="Hernsdorf A.W."/>
            <person name="Amano Y."/>
            <person name="Miyakawa K."/>
            <person name="Ise K."/>
            <person name="Suzuki Y."/>
            <person name="Anantharaman K."/>
            <person name="Probst A."/>
            <person name="Burstein D."/>
            <person name="Thomas B.C."/>
            <person name="Banfield J.F."/>
        </authorList>
    </citation>
    <scope>NUCLEOTIDE SEQUENCE [LARGE SCALE GENOMIC DNA]</scope>
    <source>
        <strain evidence="2">HGW-Kuenenbacteria-1</strain>
    </source>
</reference>
<dbReference type="EMBL" id="PGYQ01000001">
    <property type="protein sequence ID" value="PKL72750.1"/>
    <property type="molecule type" value="Genomic_DNA"/>
</dbReference>
<proteinExistence type="predicted"/>
<dbReference type="NCBIfam" id="TIGR02532">
    <property type="entry name" value="IV_pilin_GFxxxE"/>
    <property type="match status" value="1"/>
</dbReference>
<accession>A0A2N1UPG7</accession>
<dbReference type="SUPFAM" id="SSF54523">
    <property type="entry name" value="Pili subunits"/>
    <property type="match status" value="1"/>
</dbReference>
<gene>
    <name evidence="2" type="ORF">CVV26_00625</name>
</gene>
<keyword evidence="1" id="KW-0812">Transmembrane</keyword>
<sequence>MFFNFLTAKSYQLKTSQGFTLLEAMLSVALITIIAGISFPISQSFQNKNNLDVATNEIVQTLRRAQVLSQAINGDISWGMHITIGNITLFKGESYAIRDIAFDEVFEIPTNIIQSGLSEIVFAKFTGFPQTTGIITLTNNNEARNIIINNKGLIQY</sequence>
<keyword evidence="1" id="KW-1133">Transmembrane helix</keyword>
<comment type="caution">
    <text evidence="2">The sequence shown here is derived from an EMBL/GenBank/DDBJ whole genome shotgun (WGS) entry which is preliminary data.</text>
</comment>
<dbReference type="Gene3D" id="3.30.700.10">
    <property type="entry name" value="Glycoprotein, Type 4 Pilin"/>
    <property type="match status" value="1"/>
</dbReference>
<name>A0A2N1UPG7_9BACT</name>
<evidence type="ECO:0008006" key="4">
    <source>
        <dbReference type="Google" id="ProtNLM"/>
    </source>
</evidence>
<evidence type="ECO:0000256" key="1">
    <source>
        <dbReference type="SAM" id="Phobius"/>
    </source>
</evidence>
<dbReference type="Pfam" id="PF07963">
    <property type="entry name" value="N_methyl"/>
    <property type="match status" value="1"/>
</dbReference>
<dbReference type="PROSITE" id="PS00409">
    <property type="entry name" value="PROKAR_NTER_METHYL"/>
    <property type="match status" value="1"/>
</dbReference>
<dbReference type="AlphaFoldDB" id="A0A2N1UPG7"/>